<proteinExistence type="predicted"/>
<sequence>MLLPSSSPPCFRAPQAAQALAPTRALQPSPLFPPPAVPAPPQPIPAYACLRPASTAAARCQRAAAPPLRERADAGGRGPGGARAGARWV</sequence>
<evidence type="ECO:0000313" key="1">
    <source>
        <dbReference type="EMBL" id="CAI9711055.1"/>
    </source>
</evidence>
<accession>A0ACB0FD86</accession>
<organism evidence="1 2">
    <name type="scientific">Rangifer tarandus platyrhynchus</name>
    <name type="common">Svalbard reindeer</name>
    <dbReference type="NCBI Taxonomy" id="3082113"/>
    <lineage>
        <taxon>Eukaryota</taxon>
        <taxon>Metazoa</taxon>
        <taxon>Chordata</taxon>
        <taxon>Craniata</taxon>
        <taxon>Vertebrata</taxon>
        <taxon>Euteleostomi</taxon>
        <taxon>Mammalia</taxon>
        <taxon>Eutheria</taxon>
        <taxon>Laurasiatheria</taxon>
        <taxon>Artiodactyla</taxon>
        <taxon>Ruminantia</taxon>
        <taxon>Pecora</taxon>
        <taxon>Cervidae</taxon>
        <taxon>Odocoileinae</taxon>
        <taxon>Rangifer</taxon>
    </lineage>
</organism>
<dbReference type="Proteomes" id="UP001162501">
    <property type="component" value="Chromosome 5"/>
</dbReference>
<evidence type="ECO:0000313" key="2">
    <source>
        <dbReference type="Proteomes" id="UP001162501"/>
    </source>
</evidence>
<name>A0ACB0FD86_RANTA</name>
<dbReference type="EMBL" id="OX596089">
    <property type="protein sequence ID" value="CAI9711055.1"/>
    <property type="molecule type" value="Genomic_DNA"/>
</dbReference>
<reference evidence="1" key="1">
    <citation type="submission" date="2023-05" db="EMBL/GenBank/DDBJ databases">
        <authorList>
            <consortium name="ELIXIR-Norway"/>
        </authorList>
    </citation>
    <scope>NUCLEOTIDE SEQUENCE</scope>
</reference>
<protein>
    <submittedName>
        <fullName evidence="1">Uncharacterized protein</fullName>
    </submittedName>
</protein>
<gene>
    <name evidence="1" type="ORF">MRATA1EN3_LOCUS22268</name>
</gene>